<name>A0A5C1AFA1_9BACT</name>
<dbReference type="SUPFAM" id="SSF46785">
    <property type="entry name" value="Winged helix' DNA-binding domain"/>
    <property type="match status" value="1"/>
</dbReference>
<dbReference type="Pfam" id="PF02082">
    <property type="entry name" value="Rrf2"/>
    <property type="match status" value="1"/>
</dbReference>
<dbReference type="EMBL" id="CP042425">
    <property type="protein sequence ID" value="QEL15814.1"/>
    <property type="molecule type" value="Genomic_DNA"/>
</dbReference>
<organism evidence="2 3">
    <name type="scientific">Limnoglobus roseus</name>
    <dbReference type="NCBI Taxonomy" id="2598579"/>
    <lineage>
        <taxon>Bacteria</taxon>
        <taxon>Pseudomonadati</taxon>
        <taxon>Planctomycetota</taxon>
        <taxon>Planctomycetia</taxon>
        <taxon>Gemmatales</taxon>
        <taxon>Gemmataceae</taxon>
        <taxon>Limnoglobus</taxon>
    </lineage>
</organism>
<reference evidence="3" key="1">
    <citation type="submission" date="2019-08" db="EMBL/GenBank/DDBJ databases">
        <title>Limnoglobus roseus gen. nov., sp. nov., a novel freshwater planctomycete with a giant genome from the family Gemmataceae.</title>
        <authorList>
            <person name="Kulichevskaya I.S."/>
            <person name="Naumoff D.G."/>
            <person name="Miroshnikov K."/>
            <person name="Ivanova A."/>
            <person name="Philippov D.A."/>
            <person name="Hakobyan A."/>
            <person name="Rijpstra I.C."/>
            <person name="Sinninghe Damste J.S."/>
            <person name="Liesack W."/>
            <person name="Dedysh S.N."/>
        </authorList>
    </citation>
    <scope>NUCLEOTIDE SEQUENCE [LARGE SCALE GENOMIC DNA]</scope>
    <source>
        <strain evidence="3">PX52</strain>
    </source>
</reference>
<dbReference type="Gene3D" id="1.10.10.10">
    <property type="entry name" value="Winged helix-like DNA-binding domain superfamily/Winged helix DNA-binding domain"/>
    <property type="match status" value="1"/>
</dbReference>
<dbReference type="GO" id="GO:0005829">
    <property type="term" value="C:cytosol"/>
    <property type="evidence" value="ECO:0007669"/>
    <property type="project" value="TreeGrafter"/>
</dbReference>
<dbReference type="GO" id="GO:0003677">
    <property type="term" value="F:DNA binding"/>
    <property type="evidence" value="ECO:0007669"/>
    <property type="project" value="UniProtKB-KW"/>
</dbReference>
<evidence type="ECO:0000313" key="2">
    <source>
        <dbReference type="EMBL" id="QEL15814.1"/>
    </source>
</evidence>
<dbReference type="KEGG" id="lrs:PX52LOC_02750"/>
<evidence type="ECO:0000256" key="1">
    <source>
        <dbReference type="ARBA" id="ARBA00023125"/>
    </source>
</evidence>
<dbReference type="GO" id="GO:0003700">
    <property type="term" value="F:DNA-binding transcription factor activity"/>
    <property type="evidence" value="ECO:0007669"/>
    <property type="project" value="TreeGrafter"/>
</dbReference>
<protein>
    <submittedName>
        <fullName evidence="2">Rrf2 family transcriptional regulator</fullName>
    </submittedName>
</protein>
<evidence type="ECO:0000313" key="3">
    <source>
        <dbReference type="Proteomes" id="UP000324974"/>
    </source>
</evidence>
<dbReference type="PANTHER" id="PTHR33221">
    <property type="entry name" value="WINGED HELIX-TURN-HELIX TRANSCRIPTIONAL REGULATOR, RRF2 FAMILY"/>
    <property type="match status" value="1"/>
</dbReference>
<sequence>MQFSAKAEYACLAMLELAVRFGDPRPVRLVDITETHGIPQRFLVQILLQLKGAGLVSSTRGAAGGYHLARSPEQITLANILDVIDRAEPSTNGNRPTGRTDGSASQLAVALRDVWAKIMQSRQEILENTTLAALAQAGQGLQYVI</sequence>
<dbReference type="AlphaFoldDB" id="A0A5C1AFA1"/>
<dbReference type="OrthoDB" id="9808360at2"/>
<proteinExistence type="predicted"/>
<dbReference type="PROSITE" id="PS51197">
    <property type="entry name" value="HTH_RRF2_2"/>
    <property type="match status" value="1"/>
</dbReference>
<dbReference type="Proteomes" id="UP000324974">
    <property type="component" value="Chromosome"/>
</dbReference>
<dbReference type="InterPro" id="IPR036390">
    <property type="entry name" value="WH_DNA-bd_sf"/>
</dbReference>
<dbReference type="InterPro" id="IPR036388">
    <property type="entry name" value="WH-like_DNA-bd_sf"/>
</dbReference>
<dbReference type="PROSITE" id="PS01332">
    <property type="entry name" value="HTH_RRF2_1"/>
    <property type="match status" value="1"/>
</dbReference>
<dbReference type="InterPro" id="IPR000944">
    <property type="entry name" value="Tscrpt_reg_Rrf2"/>
</dbReference>
<dbReference type="NCBIfam" id="TIGR00738">
    <property type="entry name" value="rrf2_super"/>
    <property type="match status" value="1"/>
</dbReference>
<accession>A0A5C1AFA1</accession>
<dbReference type="PANTHER" id="PTHR33221:SF5">
    <property type="entry name" value="HTH-TYPE TRANSCRIPTIONAL REGULATOR ISCR"/>
    <property type="match status" value="1"/>
</dbReference>
<dbReference type="RefSeq" id="WP_149110590.1">
    <property type="nucleotide sequence ID" value="NZ_CP042425.1"/>
</dbReference>
<gene>
    <name evidence="2" type="ORF">PX52LOC_02750</name>
</gene>
<keyword evidence="1" id="KW-0238">DNA-binding</keyword>
<keyword evidence="3" id="KW-1185">Reference proteome</keyword>
<dbReference type="InterPro" id="IPR030489">
    <property type="entry name" value="TR_Rrf2-type_CS"/>
</dbReference>